<evidence type="ECO:0000313" key="3">
    <source>
        <dbReference type="Proteomes" id="UP000244073"/>
    </source>
</evidence>
<evidence type="ECO:0000313" key="2">
    <source>
        <dbReference type="EMBL" id="PTU22216.1"/>
    </source>
</evidence>
<feature type="transmembrane region" description="Helical" evidence="1">
    <location>
        <begin position="12"/>
        <end position="40"/>
    </location>
</feature>
<gene>
    <name evidence="2" type="ORF">P175DRAFT_0501071</name>
</gene>
<name>A0A2T5M115_9EURO</name>
<dbReference type="OrthoDB" id="5404195at2759"/>
<proteinExistence type="predicted"/>
<dbReference type="AlphaFoldDB" id="A0A2T5M115"/>
<comment type="caution">
    <text evidence="2">The sequence shown here is derived from an EMBL/GenBank/DDBJ whole genome shotgun (WGS) entry which is preliminary data.</text>
</comment>
<keyword evidence="1" id="KW-0472">Membrane</keyword>
<keyword evidence="1" id="KW-0812">Transmembrane</keyword>
<dbReference type="VEuPathDB" id="FungiDB:P175DRAFT_0501071"/>
<accession>A0A2T5M115</accession>
<reference evidence="2 3" key="1">
    <citation type="journal article" date="2018" name="Proc. Natl. Acad. Sci. U.S.A.">
        <title>Linking secondary metabolites to gene clusters through genome sequencing of six diverse Aspergillus species.</title>
        <authorList>
            <person name="Kaerboelling I."/>
            <person name="Vesth T.C."/>
            <person name="Frisvad J.C."/>
            <person name="Nybo J.L."/>
            <person name="Theobald S."/>
            <person name="Kuo A."/>
            <person name="Bowyer P."/>
            <person name="Matsuda Y."/>
            <person name="Mondo S."/>
            <person name="Lyhne E.K."/>
            <person name="Kogle M.E."/>
            <person name="Clum A."/>
            <person name="Lipzen A."/>
            <person name="Salamov A."/>
            <person name="Ngan C.Y."/>
            <person name="Daum C."/>
            <person name="Chiniquy J."/>
            <person name="Barry K."/>
            <person name="LaButti K."/>
            <person name="Haridas S."/>
            <person name="Simmons B.A."/>
            <person name="Magnuson J.K."/>
            <person name="Mortensen U.H."/>
            <person name="Larsen T.O."/>
            <person name="Grigoriev I.V."/>
            <person name="Baker S.E."/>
            <person name="Andersen M.R."/>
        </authorList>
    </citation>
    <scope>NUCLEOTIDE SEQUENCE [LARGE SCALE GENOMIC DNA]</scope>
    <source>
        <strain evidence="2 3">IBT 24754</strain>
    </source>
</reference>
<dbReference type="Proteomes" id="UP000244073">
    <property type="component" value="Unassembled WGS sequence"/>
</dbReference>
<dbReference type="GeneID" id="63813966"/>
<dbReference type="EMBL" id="MSFN02000003">
    <property type="protein sequence ID" value="PTU22216.1"/>
    <property type="molecule type" value="Genomic_DNA"/>
</dbReference>
<organism evidence="2 3">
    <name type="scientific">Aspergillus ochraceoroseus IBT 24754</name>
    <dbReference type="NCBI Taxonomy" id="1392256"/>
    <lineage>
        <taxon>Eukaryota</taxon>
        <taxon>Fungi</taxon>
        <taxon>Dikarya</taxon>
        <taxon>Ascomycota</taxon>
        <taxon>Pezizomycotina</taxon>
        <taxon>Eurotiomycetes</taxon>
        <taxon>Eurotiomycetidae</taxon>
        <taxon>Eurotiales</taxon>
        <taxon>Aspergillaceae</taxon>
        <taxon>Aspergillus</taxon>
        <taxon>Aspergillus subgen. Nidulantes</taxon>
    </lineage>
</organism>
<dbReference type="RefSeq" id="XP_040753608.1">
    <property type="nucleotide sequence ID" value="XM_040897084.1"/>
</dbReference>
<protein>
    <submittedName>
        <fullName evidence="2">Uncharacterized protein</fullName>
    </submittedName>
</protein>
<evidence type="ECO:0000256" key="1">
    <source>
        <dbReference type="SAM" id="Phobius"/>
    </source>
</evidence>
<sequence length="96" mass="10952">MGHYIRYPVDMLLLPVSILFGYFHGGIKMYAVLTLSVVCYKSRSFLHLIPPPNLRTARELQQSSSYLQSRCAVQTFIGSSRLYVPTNIPCYHPNTL</sequence>
<keyword evidence="1" id="KW-1133">Transmembrane helix</keyword>